<comment type="caution">
    <text evidence="1">The sequence shown here is derived from an EMBL/GenBank/DDBJ whole genome shotgun (WGS) entry which is preliminary data.</text>
</comment>
<organism evidence="1 2">
    <name type="scientific">Leptolinea tardivitalis</name>
    <dbReference type="NCBI Taxonomy" id="229920"/>
    <lineage>
        <taxon>Bacteria</taxon>
        <taxon>Bacillati</taxon>
        <taxon>Chloroflexota</taxon>
        <taxon>Anaerolineae</taxon>
        <taxon>Anaerolineales</taxon>
        <taxon>Anaerolineaceae</taxon>
        <taxon>Leptolinea</taxon>
    </lineage>
</organism>
<accession>A0A0P6WYJ4</accession>
<dbReference type="AlphaFoldDB" id="A0A0P6WYJ4"/>
<evidence type="ECO:0008006" key="3">
    <source>
        <dbReference type="Google" id="ProtNLM"/>
    </source>
</evidence>
<dbReference type="STRING" id="229920.ADM99_09295"/>
<dbReference type="Proteomes" id="UP000050430">
    <property type="component" value="Unassembled WGS sequence"/>
</dbReference>
<sequence>MTDPFGSPEVNAIFQKGIREILTGDQPGAFTYGNGVEIETIQRIAHQAVDTYGFVSACGLFLRSGCAAFKYLVRDYGKAIDIDSLEFRLQPPRKRLMDGIRKVVGLLEHWHTASFSIRQSDDDVEIIMQSNLAVDAQGTNQIWLHFLAGLIQELLYWAGGGKQYPFQILPIDADSDVIIQFRLLPVD</sequence>
<protein>
    <recommendedName>
        <fullName evidence="3">Heme NO-binding domain-containing protein</fullName>
    </recommendedName>
</protein>
<reference evidence="1 2" key="1">
    <citation type="submission" date="2015-07" db="EMBL/GenBank/DDBJ databases">
        <title>Genome sequence of Leptolinea tardivitalis DSM 16556.</title>
        <authorList>
            <person name="Hemp J."/>
            <person name="Ward L.M."/>
            <person name="Pace L.A."/>
            <person name="Fischer W.W."/>
        </authorList>
    </citation>
    <scope>NUCLEOTIDE SEQUENCE [LARGE SCALE GENOMIC DNA]</scope>
    <source>
        <strain evidence="1 2">YMTK-2</strain>
    </source>
</reference>
<keyword evidence="2" id="KW-1185">Reference proteome</keyword>
<proteinExistence type="predicted"/>
<evidence type="ECO:0000313" key="1">
    <source>
        <dbReference type="EMBL" id="KPL71660.1"/>
    </source>
</evidence>
<dbReference type="RefSeq" id="WP_062420245.1">
    <property type="nucleotide sequence ID" value="NZ_BBYA01000001.1"/>
</dbReference>
<evidence type="ECO:0000313" key="2">
    <source>
        <dbReference type="Proteomes" id="UP000050430"/>
    </source>
</evidence>
<dbReference type="OrthoDB" id="166640at2"/>
<name>A0A0P6WYJ4_9CHLR</name>
<gene>
    <name evidence="1" type="ORF">ADM99_09295</name>
</gene>
<dbReference type="EMBL" id="LGCK01000010">
    <property type="protein sequence ID" value="KPL71660.1"/>
    <property type="molecule type" value="Genomic_DNA"/>
</dbReference>